<reference evidence="8 9" key="1">
    <citation type="submission" date="2018-05" db="EMBL/GenBank/DDBJ databases">
        <title>Complete genome sequence of Arcticibacterium luteifluviistationis SM1504T, a cytophagaceae bacterium isolated from Arctic surface seawater.</title>
        <authorList>
            <person name="Li Y."/>
            <person name="Qin Q.-L."/>
        </authorList>
    </citation>
    <scope>NUCLEOTIDE SEQUENCE [LARGE SCALE GENOMIC DNA]</scope>
    <source>
        <strain evidence="8 9">SM1504</strain>
    </source>
</reference>
<evidence type="ECO:0000256" key="4">
    <source>
        <dbReference type="ARBA" id="ARBA00022806"/>
    </source>
</evidence>
<evidence type="ECO:0000256" key="3">
    <source>
        <dbReference type="ARBA" id="ARBA00022801"/>
    </source>
</evidence>
<feature type="domain" description="DNA2/NAM7 helicase helicase" evidence="6">
    <location>
        <begin position="284"/>
        <end position="419"/>
    </location>
</feature>
<evidence type="ECO:0000256" key="1">
    <source>
        <dbReference type="ARBA" id="ARBA00007913"/>
    </source>
</evidence>
<gene>
    <name evidence="8" type="ORF">DJ013_06335</name>
</gene>
<organism evidence="8 9">
    <name type="scientific">Arcticibacterium luteifluviistationis</name>
    <dbReference type="NCBI Taxonomy" id="1784714"/>
    <lineage>
        <taxon>Bacteria</taxon>
        <taxon>Pseudomonadati</taxon>
        <taxon>Bacteroidota</taxon>
        <taxon>Cytophagia</taxon>
        <taxon>Cytophagales</taxon>
        <taxon>Leadbetterellaceae</taxon>
        <taxon>Arcticibacterium</taxon>
    </lineage>
</organism>
<dbReference type="EMBL" id="CP029480">
    <property type="protein sequence ID" value="AWV97805.1"/>
    <property type="molecule type" value="Genomic_DNA"/>
</dbReference>
<comment type="similarity">
    <text evidence="1">Belongs to the DNA2/NAM7 helicase family.</text>
</comment>
<dbReference type="GO" id="GO:0005524">
    <property type="term" value="F:ATP binding"/>
    <property type="evidence" value="ECO:0007669"/>
    <property type="project" value="UniProtKB-KW"/>
</dbReference>
<dbReference type="Gene3D" id="3.40.50.300">
    <property type="entry name" value="P-loop containing nucleotide triphosphate hydrolases"/>
    <property type="match status" value="3"/>
</dbReference>
<dbReference type="Pfam" id="PF13195">
    <property type="entry name" value="DUF4011"/>
    <property type="match status" value="1"/>
</dbReference>
<dbReference type="InterPro" id="IPR041679">
    <property type="entry name" value="DNA2/NAM7-like_C"/>
</dbReference>
<dbReference type="OrthoDB" id="9757917at2"/>
<sequence>MLKLLITYKKRLTNLTSKNRSLLLLRPILRQFIDFKVLEVLNNQSIIESLISSKKSIHLCDKIDPRDGKSNAISLHLRKIWKTDKLLKEEKGAEDLYVGYPFVIGKLVDGTPIRCPLLFFPVNLVLEANKWQLEKKDASISFNKTFLLAYSQFNKTFVDEEFFNFNFEEFGDEPTVFLTELYEFLKKSKLEINFNSELFNQKLQSFEGVKKESFDDIKIGELKLESQAVLGIFPQTGSYIAADYDQLLSDGLAKYQGEVQQYLFKENQLKEKTKEEDLHLPFPVDASQEEAIKQIKSGKSLIIEGPPGTGKSQLICNLMADYAADGKKVLLVCQKRAAIDTVHKRLTEIGMAPFSALVHDFQADRKDLYKKIAGQIDNILPNKHANESLNAIFLEREFDATCRKIDQIVRELESYKKALFDSSTYGKSIKEIYLLAEHQTEKYLDLGDSFAFFHFDTLDTYIQNLNSLEKYQTTFYEKDSVAYYSYWQKRKPFTSLTFKDFAEIRNSLKNIVSVKNGLEKLNESFKLETTDEKEIIATYQKSFNSDKAFQNLLKANKESLSLQTLEKLIEEVSEIELPIINENYRDIEKLKEIRDFIFELKTKSSNMMSRLFWNLFTKQKAEAFTYLRDFGFEETPKNFPALLYNLDSLIRLNEIGSEIDQEKQYYESPELLSELNFQKECHLFYEKLDGITLRELSLDKKAAFDKEMKTWQKLLNDIEHDKNIWAKYLSDYQIDTLNSDNFNDIDKYFDVHFDNLCGRDKLYNELTAVGKKCYQLCKDNYNDDYAFHFKQSLFIHFIEALEEKSPILRSVSSLQMELWETELQNLVEKKQKYSTEYLQIKLRENTYKNIEKNRLGNYTTYRDLHHQVTKKRQVWPIRKLLTQFSDELFDLVPCWMASPETVSAIFPLFKSQEFDLVIFDEASQCYAEKGVPAMLRGKQVVIAGDSKQLQPNDLYRIKLDEDLEESPLLETESLLDFASHFLSKTILRGHYRSKTLDLIDFSNQHFYDNKLKLLPNFSELNAGNPGIDFIKVSGVWENNQNQIEAQKVLEVVEIIREYDANKTIGVVTFNFMQADLIQDLTQKIPNLTVKNIENIQGDEFDIVIFSIGYAPNIKGKILMNFGSLNLQGGENRLNVAITRAKEKIKIICSIMPEDLKVENSAHEGPKLLKAYLEYAQKVSKGDFKPVLPNPITPSWNRMLKDEIINSNREFSNELPFADLTKKNEQGYEKLILTDDQLFYAAESIKESFAYLPLMLKTKGWHFQKAWSRNWWIRPLPQLHLLEEKAKKQ</sequence>
<dbReference type="InterPro" id="IPR050534">
    <property type="entry name" value="Coronavir_polyprotein_1ab"/>
</dbReference>
<keyword evidence="5" id="KW-0067">ATP-binding</keyword>
<dbReference type="PANTHER" id="PTHR43788">
    <property type="entry name" value="DNA2/NAM7 HELICASE FAMILY MEMBER"/>
    <property type="match status" value="1"/>
</dbReference>
<keyword evidence="2" id="KW-0547">Nucleotide-binding</keyword>
<dbReference type="Proteomes" id="UP000249873">
    <property type="component" value="Chromosome"/>
</dbReference>
<dbReference type="InterPro" id="IPR025103">
    <property type="entry name" value="DUF4011"/>
</dbReference>
<dbReference type="CDD" id="cd18808">
    <property type="entry name" value="SF1_C_Upf1"/>
    <property type="match status" value="1"/>
</dbReference>
<keyword evidence="3" id="KW-0378">Hydrolase</keyword>
<proteinExistence type="inferred from homology"/>
<evidence type="ECO:0000259" key="7">
    <source>
        <dbReference type="Pfam" id="PF13087"/>
    </source>
</evidence>
<dbReference type="GO" id="GO:0043139">
    <property type="term" value="F:5'-3' DNA helicase activity"/>
    <property type="evidence" value="ECO:0007669"/>
    <property type="project" value="TreeGrafter"/>
</dbReference>
<evidence type="ECO:0000313" key="8">
    <source>
        <dbReference type="EMBL" id="AWV97805.1"/>
    </source>
</evidence>
<dbReference type="Pfam" id="PF13086">
    <property type="entry name" value="AAA_11"/>
    <property type="match status" value="2"/>
</dbReference>
<feature type="domain" description="DNA2/NAM7 helicase-like C-terminal" evidence="7">
    <location>
        <begin position="983"/>
        <end position="1149"/>
    </location>
</feature>
<evidence type="ECO:0000313" key="9">
    <source>
        <dbReference type="Proteomes" id="UP000249873"/>
    </source>
</evidence>
<evidence type="ECO:0000259" key="6">
    <source>
        <dbReference type="Pfam" id="PF13086"/>
    </source>
</evidence>
<dbReference type="InterPro" id="IPR041677">
    <property type="entry name" value="DNA2/NAM7_AAA_11"/>
</dbReference>
<keyword evidence="4 8" id="KW-0347">Helicase</keyword>
<dbReference type="Pfam" id="PF13087">
    <property type="entry name" value="AAA_12"/>
    <property type="match status" value="1"/>
</dbReference>
<feature type="domain" description="DNA2/NAM7 helicase helicase" evidence="6">
    <location>
        <begin position="908"/>
        <end position="951"/>
    </location>
</feature>
<evidence type="ECO:0000256" key="5">
    <source>
        <dbReference type="ARBA" id="ARBA00022840"/>
    </source>
</evidence>
<dbReference type="InterPro" id="IPR027417">
    <property type="entry name" value="P-loop_NTPase"/>
</dbReference>
<keyword evidence="9" id="KW-1185">Reference proteome</keyword>
<dbReference type="GO" id="GO:0016787">
    <property type="term" value="F:hydrolase activity"/>
    <property type="evidence" value="ECO:0007669"/>
    <property type="project" value="UniProtKB-KW"/>
</dbReference>
<accession>A0A2Z4G9P8</accession>
<dbReference type="KEGG" id="als:DJ013_06335"/>
<dbReference type="InterPro" id="IPR047187">
    <property type="entry name" value="SF1_C_Upf1"/>
</dbReference>
<name>A0A2Z4G9P8_9BACT</name>
<dbReference type="SUPFAM" id="SSF52540">
    <property type="entry name" value="P-loop containing nucleoside triphosphate hydrolases"/>
    <property type="match status" value="1"/>
</dbReference>
<evidence type="ECO:0000256" key="2">
    <source>
        <dbReference type="ARBA" id="ARBA00022741"/>
    </source>
</evidence>
<protein>
    <submittedName>
        <fullName evidence="8">DNA helicase I</fullName>
    </submittedName>
</protein>
<dbReference type="PANTHER" id="PTHR43788:SF8">
    <property type="entry name" value="DNA-BINDING PROTEIN SMUBP-2"/>
    <property type="match status" value="1"/>
</dbReference>